<evidence type="ECO:0000256" key="6">
    <source>
        <dbReference type="SAM" id="MobiDB-lite"/>
    </source>
</evidence>
<dbReference type="SMART" id="SM01314">
    <property type="entry name" value="SnAC"/>
    <property type="match status" value="1"/>
</dbReference>
<dbReference type="Pfam" id="PF00176">
    <property type="entry name" value="SNF2-rel_dom"/>
    <property type="match status" value="1"/>
</dbReference>
<dbReference type="Proteomes" id="UP001476798">
    <property type="component" value="Unassembled WGS sequence"/>
</dbReference>
<evidence type="ECO:0000256" key="4">
    <source>
        <dbReference type="ARBA" id="ARBA00023242"/>
    </source>
</evidence>
<dbReference type="PANTHER" id="PTHR10799">
    <property type="entry name" value="SNF2/RAD54 HELICASE FAMILY"/>
    <property type="match status" value="1"/>
</dbReference>
<dbReference type="Pfam" id="PF14619">
    <property type="entry name" value="SnAC"/>
    <property type="match status" value="1"/>
</dbReference>
<dbReference type="SUPFAM" id="SSF47370">
    <property type="entry name" value="Bromodomain"/>
    <property type="match status" value="1"/>
</dbReference>
<evidence type="ECO:0000256" key="1">
    <source>
        <dbReference type="ARBA" id="ARBA00004123"/>
    </source>
</evidence>
<evidence type="ECO:0000256" key="3">
    <source>
        <dbReference type="ARBA" id="ARBA00023117"/>
    </source>
</evidence>
<feature type="compositionally biased region" description="Basic residues" evidence="6">
    <location>
        <begin position="346"/>
        <end position="355"/>
    </location>
</feature>
<feature type="compositionally biased region" description="Basic and acidic residues" evidence="6">
    <location>
        <begin position="372"/>
        <end position="381"/>
    </location>
</feature>
<reference evidence="8 9" key="1">
    <citation type="submission" date="2021-06" db="EMBL/GenBank/DDBJ databases">
        <authorList>
            <person name="Palmer J.M."/>
        </authorList>
    </citation>
    <scope>NUCLEOTIDE SEQUENCE [LARGE SCALE GENOMIC DNA]</scope>
    <source>
        <strain evidence="8 9">GA_2019</strain>
        <tissue evidence="8">Muscle</tissue>
    </source>
</reference>
<keyword evidence="4" id="KW-0539">Nucleus</keyword>
<comment type="similarity">
    <text evidence="2">Belongs to the SNF2/RAD54 helicase family.</text>
</comment>
<name>A0ABV0P656_9TELE</name>
<evidence type="ECO:0000259" key="7">
    <source>
        <dbReference type="PROSITE" id="PS50014"/>
    </source>
</evidence>
<keyword evidence="3 5" id="KW-0103">Bromodomain</keyword>
<dbReference type="SUPFAM" id="SSF52540">
    <property type="entry name" value="P-loop containing nucleoside triphosphate hydrolases"/>
    <property type="match status" value="1"/>
</dbReference>
<keyword evidence="9" id="KW-1185">Reference proteome</keyword>
<organism evidence="8 9">
    <name type="scientific">Goodea atripinnis</name>
    <dbReference type="NCBI Taxonomy" id="208336"/>
    <lineage>
        <taxon>Eukaryota</taxon>
        <taxon>Metazoa</taxon>
        <taxon>Chordata</taxon>
        <taxon>Craniata</taxon>
        <taxon>Vertebrata</taxon>
        <taxon>Euteleostomi</taxon>
        <taxon>Actinopterygii</taxon>
        <taxon>Neopterygii</taxon>
        <taxon>Teleostei</taxon>
        <taxon>Neoteleostei</taxon>
        <taxon>Acanthomorphata</taxon>
        <taxon>Ovalentaria</taxon>
        <taxon>Atherinomorphae</taxon>
        <taxon>Cyprinodontiformes</taxon>
        <taxon>Goodeidae</taxon>
        <taxon>Goodea</taxon>
    </lineage>
</organism>
<sequence length="491" mass="57628">MKNHHCKLTQVLNTHYLAPRRVLLTGTPLQNKLPELWALLNFLLPTIFKSCSTFEQWFNAPFAMTGEKRVLYRHMQAKGVLLTDGSEKDKKGQFETQHLVRCDKDAITPLTPDLYRASGKFEVLDRILPKLRATSHKVLLFCQMTSLMTIMEDYFAYRSFKYLRLDAHRIGQQNEVRVLRLCTVNSVEEKILAAAKYKLNVDQKVIQAGMFDQKSSSHERRAFLQAILEHEDQDEVWGQEIVNVCACTGNFVFFFPQRMDLDRRREEARNPRRKPRLMEEDELPTWIMKDDAEVERLTCEEEEEKMFGRGSRQRKEVDYSDSLTEKQWLKAIEEGTLEEMEEEVRHKKTTRKRKRDRDLDLPGPSSSSGSRGRGDRDDDGKRQRRRGRPPAEKLSPNPPGLTKKMRKIVDAVIKYKDSGRQLSEVFIQLPSRKELPEYYELIRKPVDFRKIKERIRSHRYRSLGDLERDVMLLFQNAQTFNLEGSLVRTSL</sequence>
<feature type="compositionally biased region" description="Low complexity" evidence="6">
    <location>
        <begin position="361"/>
        <end position="370"/>
    </location>
</feature>
<dbReference type="PRINTS" id="PR00503">
    <property type="entry name" value="BROMODOMAIN"/>
</dbReference>
<dbReference type="PROSITE" id="PS00633">
    <property type="entry name" value="BROMODOMAIN_1"/>
    <property type="match status" value="1"/>
</dbReference>
<dbReference type="InterPro" id="IPR001487">
    <property type="entry name" value="Bromodomain"/>
</dbReference>
<dbReference type="Gene3D" id="3.40.50.10810">
    <property type="entry name" value="Tandem AAA-ATPase domain"/>
    <property type="match status" value="1"/>
</dbReference>
<gene>
    <name evidence="8" type="primary">SMARCA4_3</name>
    <name evidence="8" type="ORF">GOODEAATRI_019243</name>
</gene>
<proteinExistence type="inferred from homology"/>
<evidence type="ECO:0000256" key="5">
    <source>
        <dbReference type="PROSITE-ProRule" id="PRU00035"/>
    </source>
</evidence>
<comment type="caution">
    <text evidence="8">The sequence shown here is derived from an EMBL/GenBank/DDBJ whole genome shotgun (WGS) entry which is preliminary data.</text>
</comment>
<dbReference type="Gene3D" id="1.20.920.10">
    <property type="entry name" value="Bromodomain-like"/>
    <property type="match status" value="1"/>
</dbReference>
<dbReference type="InterPro" id="IPR038718">
    <property type="entry name" value="SNF2-like_sf"/>
</dbReference>
<dbReference type="Pfam" id="PF00439">
    <property type="entry name" value="Bromodomain"/>
    <property type="match status" value="1"/>
</dbReference>
<evidence type="ECO:0000313" key="9">
    <source>
        <dbReference type="Proteomes" id="UP001476798"/>
    </source>
</evidence>
<feature type="region of interest" description="Disordered" evidence="6">
    <location>
        <begin position="301"/>
        <end position="320"/>
    </location>
</feature>
<dbReference type="InterPro" id="IPR029295">
    <property type="entry name" value="SnAC"/>
</dbReference>
<evidence type="ECO:0000256" key="2">
    <source>
        <dbReference type="ARBA" id="ARBA00007025"/>
    </source>
</evidence>
<feature type="domain" description="Bromo" evidence="7">
    <location>
        <begin position="418"/>
        <end position="488"/>
    </location>
</feature>
<dbReference type="PROSITE" id="PS50014">
    <property type="entry name" value="BROMODOMAIN_2"/>
    <property type="match status" value="1"/>
</dbReference>
<evidence type="ECO:0000313" key="8">
    <source>
        <dbReference type="EMBL" id="MEQ2178929.1"/>
    </source>
</evidence>
<dbReference type="InterPro" id="IPR018359">
    <property type="entry name" value="Bromodomain_CS"/>
</dbReference>
<dbReference type="InterPro" id="IPR027417">
    <property type="entry name" value="P-loop_NTPase"/>
</dbReference>
<dbReference type="SMART" id="SM00297">
    <property type="entry name" value="BROMO"/>
    <property type="match status" value="1"/>
</dbReference>
<dbReference type="InterPro" id="IPR036427">
    <property type="entry name" value="Bromodomain-like_sf"/>
</dbReference>
<dbReference type="EMBL" id="JAHRIO010061663">
    <property type="protein sequence ID" value="MEQ2178929.1"/>
    <property type="molecule type" value="Genomic_DNA"/>
</dbReference>
<dbReference type="InterPro" id="IPR000330">
    <property type="entry name" value="SNF2_N"/>
</dbReference>
<accession>A0ABV0P656</accession>
<dbReference type="Gene3D" id="3.40.50.300">
    <property type="entry name" value="P-loop containing nucleotide triphosphate hydrolases"/>
    <property type="match status" value="2"/>
</dbReference>
<feature type="region of interest" description="Disordered" evidence="6">
    <location>
        <begin position="338"/>
        <end position="405"/>
    </location>
</feature>
<protein>
    <submittedName>
        <fullName evidence="8">Transcription activator BRG1</fullName>
    </submittedName>
</protein>
<comment type="subcellular location">
    <subcellularLocation>
        <location evidence="1">Nucleus</location>
    </subcellularLocation>
</comment>